<name>A0A4Y7INA0_PAPSO</name>
<dbReference type="InterPro" id="IPR001509">
    <property type="entry name" value="Epimerase_deHydtase"/>
</dbReference>
<dbReference type="EMBL" id="CM010716">
    <property type="protein sequence ID" value="RZC49596.1"/>
    <property type="molecule type" value="Genomic_DNA"/>
</dbReference>
<keyword evidence="1" id="KW-0560">Oxidoreductase</keyword>
<keyword evidence="4" id="KW-1185">Reference proteome</keyword>
<dbReference type="Pfam" id="PF01370">
    <property type="entry name" value="Epimerase"/>
    <property type="match status" value="1"/>
</dbReference>
<dbReference type="InterPro" id="IPR036291">
    <property type="entry name" value="NAD(P)-bd_dom_sf"/>
</dbReference>
<dbReference type="CDD" id="cd08958">
    <property type="entry name" value="FR_SDR_e"/>
    <property type="match status" value="1"/>
</dbReference>
<sequence length="328" mass="36821">MMRTSIEMNEERMCVTGAGGFLASWVVKFLLSKGYAVHATVRDPNAENCAHLKNLENAAENLHLFKADLLDYNSLYVAITACRGVFHVASPVPSAPVTNPKVELFEPALNGTCNVLKACTKAKVKRVVVVSSIGAVMLNPNWPTDQPMDELSWSDEEYCKTIEDWYCLSKTEAESKAWEYAKKNGLDLVTICPSLIIGPMLQFTVNASSLFLIKILKDGINSDQRMVDVRDVARAILLSYEKPEAEGRYICSAYMAKTQGLVDKLKTMYPKYKCPKRITEAEDQPKMNCEKLQKLGWEYITLEESLADSVKCYQEKSIFDCLAGEKFF</sequence>
<evidence type="ECO:0000313" key="3">
    <source>
        <dbReference type="EMBL" id="RZC49596.1"/>
    </source>
</evidence>
<dbReference type="Gramene" id="RZC49596">
    <property type="protein sequence ID" value="RZC49596"/>
    <property type="gene ID" value="C5167_018026"/>
</dbReference>
<protein>
    <recommendedName>
        <fullName evidence="2">NAD-dependent epimerase/dehydratase domain-containing protein</fullName>
    </recommendedName>
</protein>
<dbReference type="GO" id="GO:0016616">
    <property type="term" value="F:oxidoreductase activity, acting on the CH-OH group of donors, NAD or NADP as acceptor"/>
    <property type="evidence" value="ECO:0007669"/>
    <property type="project" value="TreeGrafter"/>
</dbReference>
<organism evidence="3 4">
    <name type="scientific">Papaver somniferum</name>
    <name type="common">Opium poppy</name>
    <dbReference type="NCBI Taxonomy" id="3469"/>
    <lineage>
        <taxon>Eukaryota</taxon>
        <taxon>Viridiplantae</taxon>
        <taxon>Streptophyta</taxon>
        <taxon>Embryophyta</taxon>
        <taxon>Tracheophyta</taxon>
        <taxon>Spermatophyta</taxon>
        <taxon>Magnoliopsida</taxon>
        <taxon>Ranunculales</taxon>
        <taxon>Papaveraceae</taxon>
        <taxon>Papaveroideae</taxon>
        <taxon>Papaver</taxon>
    </lineage>
</organism>
<dbReference type="PANTHER" id="PTHR10366">
    <property type="entry name" value="NAD DEPENDENT EPIMERASE/DEHYDRATASE"/>
    <property type="match status" value="1"/>
</dbReference>
<proteinExistence type="predicted"/>
<dbReference type="Gene3D" id="3.40.50.720">
    <property type="entry name" value="NAD(P)-binding Rossmann-like Domain"/>
    <property type="match status" value="1"/>
</dbReference>
<gene>
    <name evidence="3" type="ORF">C5167_018026</name>
</gene>
<dbReference type="OrthoDB" id="2735536at2759"/>
<dbReference type="AlphaFoldDB" id="A0A4Y7INA0"/>
<dbReference type="STRING" id="3469.A0A4Y7INA0"/>
<dbReference type="InterPro" id="IPR050425">
    <property type="entry name" value="NAD(P)_dehydrat-like"/>
</dbReference>
<evidence type="ECO:0000259" key="2">
    <source>
        <dbReference type="Pfam" id="PF01370"/>
    </source>
</evidence>
<dbReference type="SUPFAM" id="SSF51735">
    <property type="entry name" value="NAD(P)-binding Rossmann-fold domains"/>
    <property type="match status" value="1"/>
</dbReference>
<dbReference type="OMA" id="RTHDKGR"/>
<evidence type="ECO:0000313" key="4">
    <source>
        <dbReference type="Proteomes" id="UP000316621"/>
    </source>
</evidence>
<dbReference type="Proteomes" id="UP000316621">
    <property type="component" value="Chromosome 2"/>
</dbReference>
<dbReference type="PANTHER" id="PTHR10366:SF831">
    <property type="entry name" value="NAD-DEPENDENT EPIMERASE_DEHYDRATASE DOMAIN-CONTAINING PROTEIN"/>
    <property type="match status" value="1"/>
</dbReference>
<dbReference type="FunFam" id="3.40.50.720:FF:000219">
    <property type="entry name" value="Cinnamoyl-CoA reductase 1"/>
    <property type="match status" value="1"/>
</dbReference>
<accession>A0A4Y7INA0</accession>
<feature type="domain" description="NAD-dependent epimerase/dehydratase" evidence="2">
    <location>
        <begin position="13"/>
        <end position="246"/>
    </location>
</feature>
<evidence type="ECO:0000256" key="1">
    <source>
        <dbReference type="ARBA" id="ARBA00023002"/>
    </source>
</evidence>
<reference evidence="3 4" key="1">
    <citation type="journal article" date="2018" name="Science">
        <title>The opium poppy genome and morphinan production.</title>
        <authorList>
            <person name="Guo L."/>
            <person name="Winzer T."/>
            <person name="Yang X."/>
            <person name="Li Y."/>
            <person name="Ning Z."/>
            <person name="He Z."/>
            <person name="Teodor R."/>
            <person name="Lu Y."/>
            <person name="Bowser T.A."/>
            <person name="Graham I.A."/>
            <person name="Ye K."/>
        </authorList>
    </citation>
    <scope>NUCLEOTIDE SEQUENCE [LARGE SCALE GENOMIC DNA]</scope>
    <source>
        <strain evidence="4">cv. HN1</strain>
        <tissue evidence="3">Leaves</tissue>
    </source>
</reference>